<dbReference type="GO" id="GO:0007286">
    <property type="term" value="P:spermatid development"/>
    <property type="evidence" value="ECO:0007669"/>
    <property type="project" value="TreeGrafter"/>
</dbReference>
<evidence type="ECO:0000256" key="2">
    <source>
        <dbReference type="SAM" id="Coils"/>
    </source>
</evidence>
<gene>
    <name evidence="3" type="primary">NCL1_51266</name>
    <name evidence="3" type="ORF">NPIL_247801</name>
</gene>
<keyword evidence="4" id="KW-1185">Reference proteome</keyword>
<protein>
    <submittedName>
        <fullName evidence="3">Uncharacterized protein</fullName>
    </submittedName>
</protein>
<comment type="caution">
    <text evidence="3">The sequence shown here is derived from an EMBL/GenBank/DDBJ whole genome shotgun (WGS) entry which is preliminary data.</text>
</comment>
<proteinExistence type="inferred from homology"/>
<comment type="similarity">
    <text evidence="1">Belongs to the XLR/SYCP3 family.</text>
</comment>
<sequence>MVKTNLKRNTCGKLKHEKLISSDLFKEPSLDFVPNSYLIKITKNIIEGDNDESEYNFDTEMSSLLKRFKVEVNEILLSKKSSMEEFVKNLMKLKENEEENERKAYFLQLQEFKRLNEEFCKGMKNLDLNHSKQYASVVDEMRNNMSQLQKKMLMETQQKEMGNIRKHLKLSLI</sequence>
<accession>A0A8X6K071</accession>
<reference evidence="3" key="1">
    <citation type="submission" date="2020-08" db="EMBL/GenBank/DDBJ databases">
        <title>Multicomponent nature underlies the extraordinary mechanical properties of spider dragline silk.</title>
        <authorList>
            <person name="Kono N."/>
            <person name="Nakamura H."/>
            <person name="Mori M."/>
            <person name="Yoshida Y."/>
            <person name="Ohtoshi R."/>
            <person name="Malay A.D."/>
            <person name="Moran D.A.P."/>
            <person name="Tomita M."/>
            <person name="Numata K."/>
            <person name="Arakawa K."/>
        </authorList>
    </citation>
    <scope>NUCLEOTIDE SEQUENCE</scope>
</reference>
<dbReference type="PANTHER" id="PTHR19368">
    <property type="entry name" value="XLR/SCP3/FAM9"/>
    <property type="match status" value="1"/>
</dbReference>
<dbReference type="GO" id="GO:0000795">
    <property type="term" value="C:synaptonemal complex"/>
    <property type="evidence" value="ECO:0007669"/>
    <property type="project" value="TreeGrafter"/>
</dbReference>
<evidence type="ECO:0000313" key="4">
    <source>
        <dbReference type="Proteomes" id="UP000887013"/>
    </source>
</evidence>
<dbReference type="InterPro" id="IPR051443">
    <property type="entry name" value="XLR/SYCP3"/>
</dbReference>
<organism evidence="3 4">
    <name type="scientific">Nephila pilipes</name>
    <name type="common">Giant wood spider</name>
    <name type="synonym">Nephila maculata</name>
    <dbReference type="NCBI Taxonomy" id="299642"/>
    <lineage>
        <taxon>Eukaryota</taxon>
        <taxon>Metazoa</taxon>
        <taxon>Ecdysozoa</taxon>
        <taxon>Arthropoda</taxon>
        <taxon>Chelicerata</taxon>
        <taxon>Arachnida</taxon>
        <taxon>Araneae</taxon>
        <taxon>Araneomorphae</taxon>
        <taxon>Entelegynae</taxon>
        <taxon>Araneoidea</taxon>
        <taxon>Nephilidae</taxon>
        <taxon>Nephila</taxon>
    </lineage>
</organism>
<name>A0A8X6K071_NEPPI</name>
<keyword evidence="2" id="KW-0175">Coiled coil</keyword>
<dbReference type="OrthoDB" id="6433605at2759"/>
<dbReference type="GO" id="GO:0051321">
    <property type="term" value="P:meiotic cell cycle"/>
    <property type="evidence" value="ECO:0007669"/>
    <property type="project" value="TreeGrafter"/>
</dbReference>
<dbReference type="EMBL" id="BMAW01091579">
    <property type="protein sequence ID" value="GFS50653.1"/>
    <property type="molecule type" value="Genomic_DNA"/>
</dbReference>
<evidence type="ECO:0000256" key="1">
    <source>
        <dbReference type="ARBA" id="ARBA00010283"/>
    </source>
</evidence>
<dbReference type="Proteomes" id="UP000887013">
    <property type="component" value="Unassembled WGS sequence"/>
</dbReference>
<feature type="coiled-coil region" evidence="2">
    <location>
        <begin position="131"/>
        <end position="158"/>
    </location>
</feature>
<evidence type="ECO:0000313" key="3">
    <source>
        <dbReference type="EMBL" id="GFS50653.1"/>
    </source>
</evidence>
<dbReference type="AlphaFoldDB" id="A0A8X6K071"/>
<dbReference type="PANTHER" id="PTHR19368:SF15">
    <property type="entry name" value="XLR_SYCP3_FAM9 DOMAIN-CONTAINING PROTEIN"/>
    <property type="match status" value="1"/>
</dbReference>